<evidence type="ECO:0000313" key="7">
    <source>
        <dbReference type="EMBL" id="OHA49985.1"/>
    </source>
</evidence>
<name>A0A1G2PNR4_TERXR</name>
<sequence length="358" mass="40917">MSEPFGHEKWNAAMLERGASFLQSFEWGEFQERYGRHVSRIAAGGLSGQVIEHALPLGLRYFYVPRGPIGEWNKEAFERWHEAAQRFARKRGAAFLRIDPPLQIPDLPRTEQKVLVRGSQFQIPGLRDTGRSLQPRRNLVLDLPSSPDALLSAMHEKTRYNIRLAERHGVESRISNLESRKNDTTTFIDLLSETAERQGIRLHPERYYETMLDTIPDLPIPNPQPAPYPPPLRGGSGSPIPISRLTKRLYLASYQGNPLATALVLYFGKRATYLHGGTSSEHKNTMAPYALHWRIIRDAREAGCAEYDFGGVDEKQWEGITRFKRGFGGRVEEYANAHDFIFDPIRYGLYRFGKIILR</sequence>
<evidence type="ECO:0000256" key="2">
    <source>
        <dbReference type="ARBA" id="ARBA00022679"/>
    </source>
</evidence>
<comment type="similarity">
    <text evidence="1">Belongs to the FemABX family.</text>
</comment>
<dbReference type="InterPro" id="IPR016181">
    <property type="entry name" value="Acyl_CoA_acyltransferase"/>
</dbReference>
<dbReference type="AlphaFoldDB" id="A0A1G2PNR4"/>
<evidence type="ECO:0000256" key="5">
    <source>
        <dbReference type="ARBA" id="ARBA00023315"/>
    </source>
</evidence>
<dbReference type="PANTHER" id="PTHR36174">
    <property type="entry name" value="LIPID II:GLYCINE GLYCYLTRANSFERASE"/>
    <property type="match status" value="1"/>
</dbReference>
<evidence type="ECO:0000313" key="8">
    <source>
        <dbReference type="Proteomes" id="UP000178690"/>
    </source>
</evidence>
<evidence type="ECO:0008006" key="9">
    <source>
        <dbReference type="Google" id="ProtNLM"/>
    </source>
</evidence>
<dbReference type="STRING" id="1802363.A2682_01810"/>
<dbReference type="GO" id="GO:0009252">
    <property type="term" value="P:peptidoglycan biosynthetic process"/>
    <property type="evidence" value="ECO:0007669"/>
    <property type="project" value="UniProtKB-KW"/>
</dbReference>
<dbReference type="Gene3D" id="3.40.630.30">
    <property type="match status" value="2"/>
</dbReference>
<dbReference type="PROSITE" id="PS51191">
    <property type="entry name" value="FEMABX"/>
    <property type="match status" value="1"/>
</dbReference>
<dbReference type="GO" id="GO:0008360">
    <property type="term" value="P:regulation of cell shape"/>
    <property type="evidence" value="ECO:0007669"/>
    <property type="project" value="UniProtKB-KW"/>
</dbReference>
<keyword evidence="6" id="KW-0961">Cell wall biogenesis/degradation</keyword>
<evidence type="ECO:0000256" key="1">
    <source>
        <dbReference type="ARBA" id="ARBA00009943"/>
    </source>
</evidence>
<dbReference type="Proteomes" id="UP000178690">
    <property type="component" value="Unassembled WGS sequence"/>
</dbReference>
<dbReference type="Pfam" id="PF02388">
    <property type="entry name" value="FemAB"/>
    <property type="match status" value="2"/>
</dbReference>
<keyword evidence="5" id="KW-0012">Acyltransferase</keyword>
<dbReference type="InterPro" id="IPR003447">
    <property type="entry name" value="FEMABX"/>
</dbReference>
<accession>A0A1G2PNR4</accession>
<proteinExistence type="inferred from homology"/>
<comment type="caution">
    <text evidence="7">The sequence shown here is derived from an EMBL/GenBank/DDBJ whole genome shotgun (WGS) entry which is preliminary data.</text>
</comment>
<dbReference type="PANTHER" id="PTHR36174:SF1">
    <property type="entry name" value="LIPID II:GLYCINE GLYCYLTRANSFERASE"/>
    <property type="match status" value="1"/>
</dbReference>
<keyword evidence="4" id="KW-0573">Peptidoglycan synthesis</keyword>
<dbReference type="GO" id="GO:0016755">
    <property type="term" value="F:aminoacyltransferase activity"/>
    <property type="evidence" value="ECO:0007669"/>
    <property type="project" value="InterPro"/>
</dbReference>
<dbReference type="GO" id="GO:0071555">
    <property type="term" value="P:cell wall organization"/>
    <property type="evidence" value="ECO:0007669"/>
    <property type="project" value="UniProtKB-KW"/>
</dbReference>
<dbReference type="InterPro" id="IPR050644">
    <property type="entry name" value="PG_Glycine_Bridge_Synth"/>
</dbReference>
<organism evidence="7 8">
    <name type="scientific">Terrybacteria sp. (strain RIFCSPHIGHO2_01_FULL_58_15)</name>
    <dbReference type="NCBI Taxonomy" id="1802363"/>
    <lineage>
        <taxon>Bacteria</taxon>
        <taxon>Candidatus Terryibacteriota</taxon>
    </lineage>
</organism>
<gene>
    <name evidence="7" type="ORF">A2682_01810</name>
</gene>
<evidence type="ECO:0000256" key="4">
    <source>
        <dbReference type="ARBA" id="ARBA00022984"/>
    </source>
</evidence>
<evidence type="ECO:0000256" key="3">
    <source>
        <dbReference type="ARBA" id="ARBA00022960"/>
    </source>
</evidence>
<dbReference type="SUPFAM" id="SSF55729">
    <property type="entry name" value="Acyl-CoA N-acyltransferases (Nat)"/>
    <property type="match status" value="2"/>
</dbReference>
<reference evidence="7 8" key="1">
    <citation type="journal article" date="2016" name="Nat. Commun.">
        <title>Thousands of microbial genomes shed light on interconnected biogeochemical processes in an aquifer system.</title>
        <authorList>
            <person name="Anantharaman K."/>
            <person name="Brown C.T."/>
            <person name="Hug L.A."/>
            <person name="Sharon I."/>
            <person name="Castelle C.J."/>
            <person name="Probst A.J."/>
            <person name="Thomas B.C."/>
            <person name="Singh A."/>
            <person name="Wilkins M.J."/>
            <person name="Karaoz U."/>
            <person name="Brodie E.L."/>
            <person name="Williams K.H."/>
            <person name="Hubbard S.S."/>
            <person name="Banfield J.F."/>
        </authorList>
    </citation>
    <scope>NUCLEOTIDE SEQUENCE [LARGE SCALE GENOMIC DNA]</scope>
    <source>
        <strain evidence="8">RIFCSPHIGHO2_01_FULL_58_15</strain>
    </source>
</reference>
<evidence type="ECO:0000256" key="6">
    <source>
        <dbReference type="ARBA" id="ARBA00023316"/>
    </source>
</evidence>
<keyword evidence="3" id="KW-0133">Cell shape</keyword>
<dbReference type="EMBL" id="MHST01000002">
    <property type="protein sequence ID" value="OHA49985.1"/>
    <property type="molecule type" value="Genomic_DNA"/>
</dbReference>
<protein>
    <recommendedName>
        <fullName evidence="9">BioF2-like acetyltransferase domain-containing protein</fullName>
    </recommendedName>
</protein>
<keyword evidence="2" id="KW-0808">Transferase</keyword>